<feature type="domain" description="Kinesin motor" evidence="10">
    <location>
        <begin position="89"/>
        <end position="413"/>
    </location>
</feature>
<dbReference type="SUPFAM" id="SSF52540">
    <property type="entry name" value="P-loop containing nucleoside triphosphate hydrolases"/>
    <property type="match status" value="1"/>
</dbReference>
<keyword evidence="3 8" id="KW-0547">Nucleotide-binding</keyword>
<name>A0A3S2P712_ORYJA</name>
<dbReference type="InterPro" id="IPR036961">
    <property type="entry name" value="Kinesin_motor_dom_sf"/>
</dbReference>
<dbReference type="InterPro" id="IPR019821">
    <property type="entry name" value="Kinesin_motor_CS"/>
</dbReference>
<dbReference type="GO" id="GO:0005524">
    <property type="term" value="F:ATP binding"/>
    <property type="evidence" value="ECO:0007669"/>
    <property type="project" value="UniProtKB-UniRule"/>
</dbReference>
<dbReference type="GO" id="GO:0007019">
    <property type="term" value="P:microtubule depolymerization"/>
    <property type="evidence" value="ECO:0007669"/>
    <property type="project" value="TreeGrafter"/>
</dbReference>
<feature type="compositionally biased region" description="Basic and acidic residues" evidence="9">
    <location>
        <begin position="764"/>
        <end position="773"/>
    </location>
</feature>
<dbReference type="CDD" id="cd01367">
    <property type="entry name" value="KISc_KIF2_like"/>
    <property type="match status" value="1"/>
</dbReference>
<evidence type="ECO:0000256" key="2">
    <source>
        <dbReference type="ARBA" id="ARBA00022701"/>
    </source>
</evidence>
<proteinExistence type="inferred from homology"/>
<feature type="region of interest" description="Disordered" evidence="9">
    <location>
        <begin position="754"/>
        <end position="773"/>
    </location>
</feature>
<dbReference type="Pfam" id="PF00225">
    <property type="entry name" value="Kinesin"/>
    <property type="match status" value="1"/>
</dbReference>
<dbReference type="GO" id="GO:0005874">
    <property type="term" value="C:microtubule"/>
    <property type="evidence" value="ECO:0007669"/>
    <property type="project" value="UniProtKB-KW"/>
</dbReference>
<dbReference type="GO" id="GO:0008017">
    <property type="term" value="F:microtubule binding"/>
    <property type="evidence" value="ECO:0007669"/>
    <property type="project" value="InterPro"/>
</dbReference>
<evidence type="ECO:0000313" key="11">
    <source>
        <dbReference type="EMBL" id="RVE68157.1"/>
    </source>
</evidence>
<evidence type="ECO:0000313" key="12">
    <source>
        <dbReference type="Proteomes" id="UP000283210"/>
    </source>
</evidence>
<dbReference type="AlphaFoldDB" id="A0A3S2P712"/>
<dbReference type="GO" id="GO:0003777">
    <property type="term" value="F:microtubule motor activity"/>
    <property type="evidence" value="ECO:0007669"/>
    <property type="project" value="InterPro"/>
</dbReference>
<dbReference type="Gene3D" id="3.40.850.10">
    <property type="entry name" value="Kinesin motor domain"/>
    <property type="match status" value="1"/>
</dbReference>
<dbReference type="GO" id="GO:0007018">
    <property type="term" value="P:microtubule-based movement"/>
    <property type="evidence" value="ECO:0007669"/>
    <property type="project" value="InterPro"/>
</dbReference>
<dbReference type="PANTHER" id="PTHR47971">
    <property type="entry name" value="KINESIN-RELATED PROTEIN 6"/>
    <property type="match status" value="1"/>
</dbReference>
<dbReference type="PROSITE" id="PS00411">
    <property type="entry name" value="KINESIN_MOTOR_1"/>
    <property type="match status" value="1"/>
</dbReference>
<reference evidence="11 12" key="2">
    <citation type="submission" date="2019-01" db="EMBL/GenBank/DDBJ databases">
        <title>A chromosome length genome reference of the Java medaka (oryzias javanicus).</title>
        <authorList>
            <person name="Herpin A."/>
            <person name="Takehana Y."/>
            <person name="Naruse K."/>
            <person name="Ansai S."/>
            <person name="Kawaguchi M."/>
        </authorList>
    </citation>
    <scope>NUCLEOTIDE SEQUENCE [LARGE SCALE GENOMIC DNA]</scope>
    <source>
        <strain evidence="11">RS831</strain>
        <tissue evidence="11">Whole body</tissue>
    </source>
</reference>
<dbReference type="InterPro" id="IPR027417">
    <property type="entry name" value="P-loop_NTPase"/>
</dbReference>
<evidence type="ECO:0000256" key="9">
    <source>
        <dbReference type="SAM" id="MobiDB-lite"/>
    </source>
</evidence>
<gene>
    <name evidence="11" type="ORF">OJAV_G00088960</name>
</gene>
<protein>
    <recommendedName>
        <fullName evidence="10">Kinesin motor domain-containing protein</fullName>
    </recommendedName>
</protein>
<keyword evidence="4 8" id="KW-0067">ATP-binding</keyword>
<keyword evidence="12" id="KW-1185">Reference proteome</keyword>
<comment type="similarity">
    <text evidence="7">Belongs to the TRAFAC class myosin-kinesin ATPase superfamily. Kinesin family. KIN-13 subfamily.</text>
</comment>
<evidence type="ECO:0000256" key="7">
    <source>
        <dbReference type="ARBA" id="ARBA00061030"/>
    </source>
</evidence>
<feature type="region of interest" description="Disordered" evidence="9">
    <location>
        <begin position="867"/>
        <end position="889"/>
    </location>
</feature>
<dbReference type="PRINTS" id="PR00380">
    <property type="entry name" value="KINESINHEAVY"/>
</dbReference>
<evidence type="ECO:0000259" key="10">
    <source>
        <dbReference type="PROSITE" id="PS50067"/>
    </source>
</evidence>
<keyword evidence="5 8" id="KW-0505">Motor protein</keyword>
<evidence type="ECO:0000256" key="4">
    <source>
        <dbReference type="ARBA" id="ARBA00022840"/>
    </source>
</evidence>
<dbReference type="PANTHER" id="PTHR47971:SF20">
    <property type="entry name" value="KINESIN-LIKE PROTEIN KIF24"/>
    <property type="match status" value="1"/>
</dbReference>
<feature type="binding site" evidence="8">
    <location>
        <begin position="179"/>
        <end position="186"/>
    </location>
    <ligand>
        <name>ATP</name>
        <dbReference type="ChEBI" id="CHEBI:30616"/>
    </ligand>
</feature>
<feature type="compositionally biased region" description="Basic and acidic residues" evidence="9">
    <location>
        <begin position="879"/>
        <end position="889"/>
    </location>
</feature>
<evidence type="ECO:0000256" key="8">
    <source>
        <dbReference type="PROSITE-ProRule" id="PRU00283"/>
    </source>
</evidence>
<dbReference type="SMART" id="SM00129">
    <property type="entry name" value="KISc"/>
    <property type="match status" value="1"/>
</dbReference>
<keyword evidence="6" id="KW-0963">Cytoplasm</keyword>
<evidence type="ECO:0000256" key="3">
    <source>
        <dbReference type="ARBA" id="ARBA00022741"/>
    </source>
</evidence>
<evidence type="ECO:0000256" key="6">
    <source>
        <dbReference type="ARBA" id="ARBA00023212"/>
    </source>
</evidence>
<comment type="subcellular location">
    <subcellularLocation>
        <location evidence="1">Cytoplasm</location>
        <location evidence="1">Cytoskeleton</location>
    </subcellularLocation>
</comment>
<dbReference type="InterPro" id="IPR027640">
    <property type="entry name" value="Kinesin-like_fam"/>
</dbReference>
<dbReference type="FunFam" id="3.40.850.10:FF:000012">
    <property type="entry name" value="Kinesin-like protein"/>
    <property type="match status" value="1"/>
</dbReference>
<keyword evidence="2" id="KW-0493">Microtubule</keyword>
<reference evidence="11 12" key="1">
    <citation type="submission" date="2018-11" db="EMBL/GenBank/DDBJ databases">
        <authorList>
            <person name="Lopez-Roques C."/>
            <person name="Donnadieu C."/>
            <person name="Bouchez O."/>
            <person name="Klopp C."/>
            <person name="Cabau C."/>
            <person name="Zahm M."/>
        </authorList>
    </citation>
    <scope>NUCLEOTIDE SEQUENCE [LARGE SCALE GENOMIC DNA]</scope>
    <source>
        <strain evidence="11">RS831</strain>
        <tissue evidence="11">Whole body</tissue>
    </source>
</reference>
<keyword evidence="6" id="KW-0206">Cytoskeleton</keyword>
<evidence type="ECO:0000256" key="5">
    <source>
        <dbReference type="ARBA" id="ARBA00023175"/>
    </source>
</evidence>
<dbReference type="PROSITE" id="PS50067">
    <property type="entry name" value="KINESIN_MOTOR_2"/>
    <property type="match status" value="1"/>
</dbReference>
<dbReference type="InterPro" id="IPR001752">
    <property type="entry name" value="Kinesin_motor_dom"/>
</dbReference>
<sequence length="1092" mass="123836">MLIRPSSLWIFCLCLKHSDRVNVGREEKNVLPVAMETYLCTEVEFREHLEKWIKDLTETTPVHGAKSNNDIQPLGSPCASNKKQKVGQQITVCVRKRPLSYSECKAGDVDVVTATEGQCVIVHESKKTVDLTPYISQNKFYFDHVFGEESSNEEVYQRTAHPLVQHMFRGGNATCFAYGQTGAGKTHTMLGSSSATPGLYILAVQDIFAHLTTARLYPHLLVYVSFFEIYNGQLFDLLDHRKKLFARENGQKVVQISGLREIRVDSVSSLLEVVSKGTSQRTQGVSGVNPLSSRSHALLQIQLKEPNQQNAGRMWFVDLAGSERASDAKERDKRRRMEGAEINQSLLALKECIRSLDKKASHTPFRQSRLTQVLKDSFVGDSMTCMIANISPGHSATEHTLNTLRYADRVKELKRKGDAMEKRGRKTKSSYKQNLIHSNCSTASSPVKTKLAKQSTPLCSYPSTSRLHPGGALLHSTPKNNRCVEKGQVTEKQRVGFHHVRGWLGLDEMKHQYKSADEEEGTGIKNKSADSCLVWENSIRPVMVLRQQTEKNQHVGETCTGCTACSKGELGFHNREKTESHMWTTQGREEGEIQWVSPRIQWERSPEIVSVLQTQNERDLQRPDDEKKMHLRQYHQQLQQFVPSSVQFFSSSMCPNTTFQPDSPYSSVETSVKHEICTNPNDRNDVDKRWGVDELWGPALERINTKQYLFEKDKRSMIGLKQEAKIRKEDSEPTGMEEEDQMWVWEGVTNRELAKEGANPTSKEPQRSYHCDSDERRKVGVERLHVSCVPHNAVWSNRQRGNVTCLVDVLTKNNSKQTQAEKPFSPSSDHTDTTKLLELQDNAEMAPLGHGRENKLRFDSFQSRKECLQSQSTTDEEQNESKTETNKTKMSENLFFSQKPHCPNEEDNIMKTVGQGFSHADVEEILGYKDKESCRSLFDLPQRQTFHPTNCDTVQAANPTEQQNNIQRKPCGIGLNKPQLPGFRLTSFQHKEYGGEKQIETSTPCLQIPVKPPTIHAFPLEKLDQAKWCVAEAHMELLKGMGTLGLKEEQLLSQQSDMAFGEFVNKLEEIMERKHAPRQNGACLDSTLDHLT</sequence>
<organism evidence="11 12">
    <name type="scientific">Oryzias javanicus</name>
    <name type="common">Javanese ricefish</name>
    <name type="synonym">Aplocheilus javanicus</name>
    <dbReference type="NCBI Taxonomy" id="123683"/>
    <lineage>
        <taxon>Eukaryota</taxon>
        <taxon>Metazoa</taxon>
        <taxon>Chordata</taxon>
        <taxon>Craniata</taxon>
        <taxon>Vertebrata</taxon>
        <taxon>Euteleostomi</taxon>
        <taxon>Actinopterygii</taxon>
        <taxon>Neopterygii</taxon>
        <taxon>Teleostei</taxon>
        <taxon>Neoteleostei</taxon>
        <taxon>Acanthomorphata</taxon>
        <taxon>Ovalentaria</taxon>
        <taxon>Atherinomorphae</taxon>
        <taxon>Beloniformes</taxon>
        <taxon>Adrianichthyidae</taxon>
        <taxon>Oryziinae</taxon>
        <taxon>Oryzias</taxon>
    </lineage>
</organism>
<dbReference type="OrthoDB" id="3176171at2759"/>
<evidence type="ECO:0000256" key="1">
    <source>
        <dbReference type="ARBA" id="ARBA00004245"/>
    </source>
</evidence>
<dbReference type="EMBL" id="CM012445">
    <property type="protein sequence ID" value="RVE68157.1"/>
    <property type="molecule type" value="Genomic_DNA"/>
</dbReference>
<dbReference type="Proteomes" id="UP000283210">
    <property type="component" value="Chromosome 9"/>
</dbReference>
<accession>A0A3S2P712</accession>